<keyword evidence="5" id="KW-0648">Protein biosynthesis</keyword>
<dbReference type="InterPro" id="IPR050486">
    <property type="entry name" value="Mannose-1P_guanyltransferase"/>
</dbReference>
<dbReference type="InterPro" id="IPR016055">
    <property type="entry name" value="A-D-PHexomutase_a/b/a-I/II/III"/>
</dbReference>
<keyword evidence="3" id="KW-0963">Cytoplasm</keyword>
<comment type="similarity">
    <text evidence="2">Belongs to the phosphohexose mutase family.</text>
</comment>
<evidence type="ECO:0000256" key="3">
    <source>
        <dbReference type="ARBA" id="ARBA00022490"/>
    </source>
</evidence>
<keyword evidence="9" id="KW-0548">Nucleotidyltransferase</keyword>
<dbReference type="EMBL" id="AP024480">
    <property type="protein sequence ID" value="BCS82200.1"/>
    <property type="molecule type" value="Genomic_DNA"/>
</dbReference>
<dbReference type="SUPFAM" id="SSF53448">
    <property type="entry name" value="Nucleotide-diphospho-sugar transferases"/>
    <property type="match status" value="1"/>
</dbReference>
<dbReference type="SUPFAM" id="SSF53738">
    <property type="entry name" value="Phosphoglucomutase, first 3 domains"/>
    <property type="match status" value="1"/>
</dbReference>
<dbReference type="InterPro" id="IPR011004">
    <property type="entry name" value="Trimer_LpxA-like_sf"/>
</dbReference>
<evidence type="ECO:0000259" key="6">
    <source>
        <dbReference type="Pfam" id="PF00483"/>
    </source>
</evidence>
<keyword evidence="9" id="KW-0808">Transferase</keyword>
<reference evidence="9 10" key="1">
    <citation type="submission" date="2021-02" db="EMBL/GenBank/DDBJ databases">
        <title>Nitrogen-fixing ability and nitrogen fixation related genes of thermophilic fermentative bacteria in the genus Caldicellulosiruptor.</title>
        <authorList>
            <person name="Chen Y."/>
            <person name="Nishihara A."/>
            <person name="Haruta S."/>
        </authorList>
    </citation>
    <scope>NUCLEOTIDE SEQUENCE [LARGE SCALE GENOMIC DNA]</scope>
    <source>
        <strain evidence="9 10">YA01</strain>
    </source>
</reference>
<evidence type="ECO:0000259" key="7">
    <source>
        <dbReference type="Pfam" id="PF02878"/>
    </source>
</evidence>
<protein>
    <submittedName>
        <fullName evidence="9">Mannose-1-phosphate guanylyltransferase</fullName>
    </submittedName>
</protein>
<evidence type="ECO:0000313" key="9">
    <source>
        <dbReference type="EMBL" id="BCS82200.1"/>
    </source>
</evidence>
<dbReference type="RefSeq" id="WP_207179606.1">
    <property type="nucleotide sequence ID" value="NZ_AP024480.1"/>
</dbReference>
<evidence type="ECO:0000256" key="2">
    <source>
        <dbReference type="ARBA" id="ARBA00010231"/>
    </source>
</evidence>
<dbReference type="Pfam" id="PF00483">
    <property type="entry name" value="NTP_transferase"/>
    <property type="match status" value="1"/>
</dbReference>
<dbReference type="Pfam" id="PF25084">
    <property type="entry name" value="LbH_EIF2B"/>
    <property type="match status" value="1"/>
</dbReference>
<dbReference type="GO" id="GO:0016779">
    <property type="term" value="F:nucleotidyltransferase activity"/>
    <property type="evidence" value="ECO:0007669"/>
    <property type="project" value="UniProtKB-KW"/>
</dbReference>
<sequence length="712" mass="80985">MKGIIMAGGSGTRLRPLTVSLPKPMIPFFGRPVMEYAIKLFKTHGIFEIATTLQYHPDKIINYFEDGQKWGVCIQHFIEDRPLGTAGSVKNAKGFLDETFVVLSGDGITNADLTRAVEFHKQKGSKVTIVLKEVEIPIEYGIVLTDEEGRIQRFFEKPSWSEVFSNLANTGIYIIEPEILDFIEDGKPFDFSKDLFPKLLKEKVPMFGFKMDGYWCDIGDVGSYIKAHRDVFRLGGILDLDLKSSKISKYSNISPNAKISQSVFIGSECEIEDDVEIGEFCVIGDGVKIAKGTKLERAILWSGSFIGKNCELKSCIICSKSILKDYVRVSEKAVVGENNLLKDFVEVKAEAKIWPEKTIESGTVIDENIYWGTEVIKSVFWVRGITGDFNQEITPQFAIKLGNSIGSVFDRNARILIGDDYTERSSVIRKAIETGCQITGARLYRTRGVILPIFRYIVKDYYDAGIYVRSRGNSIRIEIFDQNGMNIDKSLERKIENLFVTCDFRTSSNINFVNELVSSPLEMYFARLEETFESSRFKGLKVCIVSEDKSIISLFDRISERYALKSTLISGGSKQCIENLKNMCMQSEYDAGFLIDRQGEHFIMMLGDCTVYGEKLKMLLAWLEMKKFKNNHIILPEFFKAFLNDVDKLLDVPVKYTGNEIRDYMKVILEHGINYFFYYDAVSSVMLILEKLAEVKDLIEKVKKLDEVHVLK</sequence>
<evidence type="ECO:0000313" key="10">
    <source>
        <dbReference type="Proteomes" id="UP000663623"/>
    </source>
</evidence>
<proteinExistence type="inferred from homology"/>
<dbReference type="CDD" id="cd04181">
    <property type="entry name" value="NTP_transferase"/>
    <property type="match status" value="1"/>
</dbReference>
<dbReference type="SUPFAM" id="SSF51161">
    <property type="entry name" value="Trimeric LpxA-like enzymes"/>
    <property type="match status" value="1"/>
</dbReference>
<feature type="domain" description="Nucleotidyl transferase" evidence="6">
    <location>
        <begin position="2"/>
        <end position="231"/>
    </location>
</feature>
<dbReference type="InterPro" id="IPR005844">
    <property type="entry name" value="A-D-PHexomutase_a/b/a-I"/>
</dbReference>
<evidence type="ECO:0000256" key="1">
    <source>
        <dbReference type="ARBA" id="ARBA00004514"/>
    </source>
</evidence>
<dbReference type="Gene3D" id="2.160.10.10">
    <property type="entry name" value="Hexapeptide repeat proteins"/>
    <property type="match status" value="2"/>
</dbReference>
<dbReference type="Proteomes" id="UP000663623">
    <property type="component" value="Chromosome"/>
</dbReference>
<feature type="domain" description="Alpha-D-phosphohexomutase alpha/beta/alpha" evidence="7">
    <location>
        <begin position="380"/>
        <end position="501"/>
    </location>
</feature>
<name>A0ABM7NPW5_9FIRM</name>
<evidence type="ECO:0000256" key="4">
    <source>
        <dbReference type="ARBA" id="ARBA00022540"/>
    </source>
</evidence>
<dbReference type="Gene3D" id="3.40.120.10">
    <property type="entry name" value="Alpha-D-Glucose-1,6-Bisphosphate, subunit A, domain 3"/>
    <property type="match status" value="1"/>
</dbReference>
<dbReference type="Pfam" id="PF02878">
    <property type="entry name" value="PGM_PMM_I"/>
    <property type="match status" value="1"/>
</dbReference>
<dbReference type="PANTHER" id="PTHR22572">
    <property type="entry name" value="SUGAR-1-PHOSPHATE GUANYL TRANSFERASE"/>
    <property type="match status" value="1"/>
</dbReference>
<keyword evidence="4" id="KW-0396">Initiation factor</keyword>
<evidence type="ECO:0000256" key="5">
    <source>
        <dbReference type="ARBA" id="ARBA00022917"/>
    </source>
</evidence>
<dbReference type="InterPro" id="IPR056764">
    <property type="entry name" value="LbH_EIF2B3/5"/>
</dbReference>
<comment type="subcellular location">
    <subcellularLocation>
        <location evidence="1">Cytoplasm</location>
        <location evidence="1">Cytosol</location>
    </subcellularLocation>
</comment>
<keyword evidence="10" id="KW-1185">Reference proteome</keyword>
<organism evidence="9 10">
    <name type="scientific">Caldicellulosiruptor diazotrophicus</name>
    <dbReference type="NCBI Taxonomy" id="2806205"/>
    <lineage>
        <taxon>Bacteria</taxon>
        <taxon>Bacillati</taxon>
        <taxon>Bacillota</taxon>
        <taxon>Bacillota incertae sedis</taxon>
        <taxon>Caldicellulosiruptorales</taxon>
        <taxon>Caldicellulosiruptoraceae</taxon>
        <taxon>Caldicellulosiruptor</taxon>
    </lineage>
</organism>
<feature type="domain" description="EIF2B subunit epsilon/gamma LbH" evidence="8">
    <location>
        <begin position="252"/>
        <end position="344"/>
    </location>
</feature>
<accession>A0ABM7NPW5</accession>
<evidence type="ECO:0000259" key="8">
    <source>
        <dbReference type="Pfam" id="PF25084"/>
    </source>
</evidence>
<gene>
    <name evidence="9" type="ORF">CaldiYA01_21600</name>
</gene>
<dbReference type="Gene3D" id="3.90.550.10">
    <property type="entry name" value="Spore Coat Polysaccharide Biosynthesis Protein SpsA, Chain A"/>
    <property type="match status" value="1"/>
</dbReference>
<dbReference type="InterPro" id="IPR005835">
    <property type="entry name" value="NTP_transferase_dom"/>
</dbReference>
<dbReference type="InterPro" id="IPR029044">
    <property type="entry name" value="Nucleotide-diphossugar_trans"/>
</dbReference>